<evidence type="ECO:0000313" key="1">
    <source>
        <dbReference type="EMBL" id="UPL16405.1"/>
    </source>
</evidence>
<evidence type="ECO:0008006" key="3">
    <source>
        <dbReference type="Google" id="ProtNLM"/>
    </source>
</evidence>
<dbReference type="InterPro" id="IPR036390">
    <property type="entry name" value="WH_DNA-bd_sf"/>
</dbReference>
<dbReference type="SUPFAM" id="SSF46785">
    <property type="entry name" value="Winged helix' DNA-binding domain"/>
    <property type="match status" value="1"/>
</dbReference>
<organism evidence="1 2">
    <name type="scientific">Microbacterium aurugineum</name>
    <dbReference type="NCBI Taxonomy" id="2851642"/>
    <lineage>
        <taxon>Bacteria</taxon>
        <taxon>Bacillati</taxon>
        <taxon>Actinomycetota</taxon>
        <taxon>Actinomycetes</taxon>
        <taxon>Micrococcales</taxon>
        <taxon>Microbacteriaceae</taxon>
        <taxon>Microbacterium</taxon>
    </lineage>
</organism>
<dbReference type="RefSeq" id="WP_131493648.1">
    <property type="nucleotide sequence ID" value="NZ_CP078078.1"/>
</dbReference>
<reference evidence="1 2" key="1">
    <citation type="submission" date="2021-06" db="EMBL/GenBank/DDBJ databases">
        <title>Genome-based taxonomic framework of Microbacterium strains isolated from marine environment, the description of four new species and reclassification of four preexisting species.</title>
        <authorList>
            <person name="Lee S.D."/>
            <person name="Kim S.-M."/>
            <person name="Byeon Y.-S."/>
            <person name="Yang H.L."/>
            <person name="Kim I.S."/>
        </authorList>
    </citation>
    <scope>NUCLEOTIDE SEQUENCE [LARGE SCALE GENOMIC DNA]</scope>
    <source>
        <strain evidence="1 2">KSW4-10</strain>
    </source>
</reference>
<name>A0ABY4IVS9_9MICO</name>
<protein>
    <recommendedName>
        <fullName evidence="3">MarR family transcriptional regulator</fullName>
    </recommendedName>
</protein>
<gene>
    <name evidence="1" type="ORF">KV397_00860</name>
</gene>
<dbReference type="EMBL" id="CP078078">
    <property type="protein sequence ID" value="UPL16405.1"/>
    <property type="molecule type" value="Genomic_DNA"/>
</dbReference>
<evidence type="ECO:0000313" key="2">
    <source>
        <dbReference type="Proteomes" id="UP000830631"/>
    </source>
</evidence>
<dbReference type="Gene3D" id="1.10.10.10">
    <property type="entry name" value="Winged helix-like DNA-binding domain superfamily/Winged helix DNA-binding domain"/>
    <property type="match status" value="1"/>
</dbReference>
<sequence>MIPFGPQLIGQTEKALSALLQTVLTPHDLSEREWISLRLTAQFDGAGELDAFLADRLPATEVGPILTDLRHRGLLAGSALTPTGEARVAEIGREIADLTGPLWADLDPHETDAAAAVLNRVLDKARLLLLRGATAG</sequence>
<accession>A0ABY4IVS9</accession>
<proteinExistence type="predicted"/>
<dbReference type="Proteomes" id="UP000830631">
    <property type="component" value="Chromosome"/>
</dbReference>
<keyword evidence="2" id="KW-1185">Reference proteome</keyword>
<dbReference type="InterPro" id="IPR036388">
    <property type="entry name" value="WH-like_DNA-bd_sf"/>
</dbReference>